<evidence type="ECO:0000313" key="2">
    <source>
        <dbReference type="Proteomes" id="UP000727490"/>
    </source>
</evidence>
<organism evidence="1 2">
    <name type="scientific">Arthrospiribacter ruber</name>
    <dbReference type="NCBI Taxonomy" id="2487934"/>
    <lineage>
        <taxon>Bacteria</taxon>
        <taxon>Pseudomonadati</taxon>
        <taxon>Bacteroidota</taxon>
        <taxon>Cytophagia</taxon>
        <taxon>Cytophagales</taxon>
        <taxon>Cyclobacteriaceae</taxon>
        <taxon>Arthrospiribacter</taxon>
    </lineage>
</organism>
<dbReference type="AlphaFoldDB" id="A0A951J357"/>
<protein>
    <submittedName>
        <fullName evidence="1">Uncharacterized protein</fullName>
    </submittedName>
</protein>
<comment type="caution">
    <text evidence="1">The sequence shown here is derived from an EMBL/GenBank/DDBJ whole genome shotgun (WGS) entry which is preliminary data.</text>
</comment>
<dbReference type="EMBL" id="RPHB01000009">
    <property type="protein sequence ID" value="MBW3469838.1"/>
    <property type="molecule type" value="Genomic_DNA"/>
</dbReference>
<sequence length="138" mass="16243">MKKIIIVCIISIILFYILLPDYEFSHYHFSNQDKYITKIEYKSVIFGNSTYFTDGKYNKRSVPNSFVKPIYSGIDGGYDVVLHAVEGKLYIYGYNGYFETKNLSENFVFDKLKSDKANSERWKEMINDNTGVYIHVFY</sequence>
<dbReference type="Proteomes" id="UP000727490">
    <property type="component" value="Unassembled WGS sequence"/>
</dbReference>
<keyword evidence="2" id="KW-1185">Reference proteome</keyword>
<proteinExistence type="predicted"/>
<reference evidence="1 2" key="1">
    <citation type="journal article" date="2020" name="Syst. Appl. Microbiol.">
        <title>Arthrospiribacter ruber gen. nov., sp. nov., a novel bacterium isolated from Arthrospira cultures.</title>
        <authorList>
            <person name="Waleron M."/>
            <person name="Misztak A."/>
            <person name="Waleron M.M."/>
            <person name="Furmaniak M."/>
            <person name="Mrozik A."/>
            <person name="Waleron K."/>
        </authorList>
    </citation>
    <scope>NUCLEOTIDE SEQUENCE [LARGE SCALE GENOMIC DNA]</scope>
    <source>
        <strain evidence="1 2">DPMB0001</strain>
    </source>
</reference>
<evidence type="ECO:0000313" key="1">
    <source>
        <dbReference type="EMBL" id="MBW3469838.1"/>
    </source>
</evidence>
<accession>A0A951J357</accession>
<name>A0A951J357_9BACT</name>
<gene>
    <name evidence="1" type="ORF">EGN73_18740</name>
</gene>
<dbReference type="RefSeq" id="WP_219293187.1">
    <property type="nucleotide sequence ID" value="NZ_RPHB01000009.1"/>
</dbReference>